<keyword evidence="2" id="KW-1185">Reference proteome</keyword>
<sequence>MLAVQGLRATSQGGHVAVQDAVAAQLGRSGTVVRRFGRMRRTRNDADYPRLDSPELSGEDIAEDLPKASAIVAAMEQLLPHLQPW</sequence>
<gene>
    <name evidence="1" type="ORF">EPD83_018770</name>
</gene>
<organism evidence="1 2">
    <name type="scientific">Phycicoccus flavus</name>
    <dbReference type="NCBI Taxonomy" id="2502783"/>
    <lineage>
        <taxon>Bacteria</taxon>
        <taxon>Bacillati</taxon>
        <taxon>Actinomycetota</taxon>
        <taxon>Actinomycetes</taxon>
        <taxon>Micrococcales</taxon>
        <taxon>Intrasporangiaceae</taxon>
        <taxon>Phycicoccus</taxon>
    </lineage>
</organism>
<dbReference type="RefSeq" id="WP_165566994.1">
    <property type="nucleotide sequence ID" value="NZ_SAYU02000095.1"/>
</dbReference>
<name>A0A8T6R6J2_9MICO</name>
<dbReference type="EMBL" id="SAYU02000095">
    <property type="protein sequence ID" value="NHA70078.1"/>
    <property type="molecule type" value="Genomic_DNA"/>
</dbReference>
<evidence type="ECO:0000313" key="2">
    <source>
        <dbReference type="Proteomes" id="UP000287866"/>
    </source>
</evidence>
<evidence type="ECO:0000313" key="1">
    <source>
        <dbReference type="EMBL" id="NHA70078.1"/>
    </source>
</evidence>
<accession>A0A8T6R6J2</accession>
<evidence type="ECO:0008006" key="3">
    <source>
        <dbReference type="Google" id="ProtNLM"/>
    </source>
</evidence>
<protein>
    <recommendedName>
        <fullName evidence="3">HEPN domain-containing protein</fullName>
    </recommendedName>
</protein>
<dbReference type="AlphaFoldDB" id="A0A8T6R6J2"/>
<comment type="caution">
    <text evidence="1">The sequence shown here is derived from an EMBL/GenBank/DDBJ whole genome shotgun (WGS) entry which is preliminary data.</text>
</comment>
<reference evidence="1" key="1">
    <citation type="submission" date="2020-03" db="EMBL/GenBank/DDBJ databases">
        <title>Phycicoccus flavus sp. nov., a novel endophytic actinobacterium isolated from branch of Kandelia candel.</title>
        <authorList>
            <person name="Tuo L."/>
        </authorList>
    </citation>
    <scope>NUCLEOTIDE SEQUENCE</scope>
    <source>
        <strain evidence="1">CMS6Z-2</strain>
    </source>
</reference>
<proteinExistence type="predicted"/>
<dbReference type="Proteomes" id="UP000287866">
    <property type="component" value="Unassembled WGS sequence"/>
</dbReference>